<gene>
    <name evidence="2" type="ORF">D4T97_017300</name>
</gene>
<reference evidence="2" key="1">
    <citation type="submission" date="2018-12" db="EMBL/GenBank/DDBJ databases">
        <authorList>
            <person name="Sun L."/>
            <person name="Chen Z."/>
        </authorList>
    </citation>
    <scope>NUCLEOTIDE SEQUENCE [LARGE SCALE GENOMIC DNA]</scope>
    <source>
        <strain evidence="2">3-2-2</strain>
    </source>
</reference>
<dbReference type="EMBL" id="QYTV02000010">
    <property type="protein sequence ID" value="RST72017.1"/>
    <property type="molecule type" value="Genomic_DNA"/>
</dbReference>
<evidence type="ECO:0000259" key="1">
    <source>
        <dbReference type="PROSITE" id="PS50887"/>
    </source>
</evidence>
<evidence type="ECO:0000313" key="3">
    <source>
        <dbReference type="Proteomes" id="UP000287156"/>
    </source>
</evidence>
<accession>A0A429XV09</accession>
<dbReference type="InterPro" id="IPR000160">
    <property type="entry name" value="GGDEF_dom"/>
</dbReference>
<organism evidence="2 3">
    <name type="scientific">Siminovitchia acidinfaciens</name>
    <dbReference type="NCBI Taxonomy" id="2321395"/>
    <lineage>
        <taxon>Bacteria</taxon>
        <taxon>Bacillati</taxon>
        <taxon>Bacillota</taxon>
        <taxon>Bacilli</taxon>
        <taxon>Bacillales</taxon>
        <taxon>Bacillaceae</taxon>
        <taxon>Siminovitchia</taxon>
    </lineage>
</organism>
<comment type="caution">
    <text evidence="2">The sequence shown here is derived from an EMBL/GenBank/DDBJ whole genome shotgun (WGS) entry which is preliminary data.</text>
</comment>
<dbReference type="AlphaFoldDB" id="A0A429XV09"/>
<feature type="domain" description="GGDEF" evidence="1">
    <location>
        <begin position="37"/>
        <end position="71"/>
    </location>
</feature>
<dbReference type="SUPFAM" id="SSF55073">
    <property type="entry name" value="Nucleotide cyclase"/>
    <property type="match status" value="1"/>
</dbReference>
<proteinExistence type="predicted"/>
<dbReference type="RefSeq" id="WP_126052025.1">
    <property type="nucleotide sequence ID" value="NZ_QYTV02000010.1"/>
</dbReference>
<name>A0A429XV09_9BACI</name>
<dbReference type="Proteomes" id="UP000287156">
    <property type="component" value="Unassembled WGS sequence"/>
</dbReference>
<dbReference type="InterPro" id="IPR043128">
    <property type="entry name" value="Rev_trsase/Diguanyl_cyclase"/>
</dbReference>
<keyword evidence="3" id="KW-1185">Reference proteome</keyword>
<dbReference type="Gene3D" id="3.30.70.270">
    <property type="match status" value="1"/>
</dbReference>
<dbReference type="InterPro" id="IPR029787">
    <property type="entry name" value="Nucleotide_cyclase"/>
</dbReference>
<dbReference type="OrthoDB" id="9813903at2"/>
<evidence type="ECO:0000313" key="2">
    <source>
        <dbReference type="EMBL" id="RST72017.1"/>
    </source>
</evidence>
<dbReference type="PROSITE" id="PS50887">
    <property type="entry name" value="GGDEF"/>
    <property type="match status" value="1"/>
</dbReference>
<sequence>MKLVEIQVEIASFLNPLTGLPGNHIIEAKLKEVLHQDRFSVLYFDLDNFKEYNDTYGFKRGMISFKPLENC</sequence>
<protein>
    <submittedName>
        <fullName evidence="2">Diguanylate cyclase</fullName>
    </submittedName>
</protein>
<dbReference type="Pfam" id="PF00990">
    <property type="entry name" value="GGDEF"/>
    <property type="match status" value="1"/>
</dbReference>